<gene>
    <name evidence="4" type="ORF">OE647_00115</name>
</gene>
<evidence type="ECO:0000256" key="3">
    <source>
        <dbReference type="SAM" id="Phobius"/>
    </source>
</evidence>
<name>A0ABT2YWC8_9RHOB</name>
<comment type="caution">
    <text evidence="4">The sequence shown here is derived from an EMBL/GenBank/DDBJ whole genome shotgun (WGS) entry which is preliminary data.</text>
</comment>
<keyword evidence="5" id="KW-1185">Reference proteome</keyword>
<keyword evidence="3" id="KW-0812">Transmembrane</keyword>
<evidence type="ECO:0000256" key="2">
    <source>
        <dbReference type="SAM" id="MobiDB-lite"/>
    </source>
</evidence>
<keyword evidence="3" id="KW-0472">Membrane</keyword>
<feature type="region of interest" description="Disordered" evidence="2">
    <location>
        <begin position="94"/>
        <end position="120"/>
    </location>
</feature>
<dbReference type="Proteomes" id="UP001652503">
    <property type="component" value="Unassembled WGS sequence"/>
</dbReference>
<feature type="coiled-coil region" evidence="1">
    <location>
        <begin position="59"/>
        <end position="86"/>
    </location>
</feature>
<sequence length="120" mass="12883">MELLSNLLLFAAALGAGFYCLILSRRLKRFSGLETGMGGAIAVLSAQVDDLARVLGQARTAAQDSAARLEERTQRAESAARQLELMLAALHDLPPEADPSAGARARFVRRRMSPQDGEMG</sequence>
<evidence type="ECO:0000256" key="1">
    <source>
        <dbReference type="SAM" id="Coils"/>
    </source>
</evidence>
<protein>
    <recommendedName>
        <fullName evidence="6">Chemotaxis protein</fullName>
    </recommendedName>
</protein>
<accession>A0ABT2YWC8</accession>
<feature type="transmembrane region" description="Helical" evidence="3">
    <location>
        <begin position="6"/>
        <end position="24"/>
    </location>
</feature>
<evidence type="ECO:0000313" key="4">
    <source>
        <dbReference type="EMBL" id="MCV2863135.1"/>
    </source>
</evidence>
<proteinExistence type="predicted"/>
<evidence type="ECO:0008006" key="6">
    <source>
        <dbReference type="Google" id="ProtNLM"/>
    </source>
</evidence>
<keyword evidence="1" id="KW-0175">Coiled coil</keyword>
<dbReference type="EMBL" id="JAOWLA010000001">
    <property type="protein sequence ID" value="MCV2863135.1"/>
    <property type="molecule type" value="Genomic_DNA"/>
</dbReference>
<organism evidence="4 5">
    <name type="scientific">Albidovulum sediminicola</name>
    <dbReference type="NCBI Taxonomy" id="2984331"/>
    <lineage>
        <taxon>Bacteria</taxon>
        <taxon>Pseudomonadati</taxon>
        <taxon>Pseudomonadota</taxon>
        <taxon>Alphaproteobacteria</taxon>
        <taxon>Rhodobacterales</taxon>
        <taxon>Paracoccaceae</taxon>
        <taxon>Albidovulum</taxon>
    </lineage>
</organism>
<keyword evidence="3" id="KW-1133">Transmembrane helix</keyword>
<evidence type="ECO:0000313" key="5">
    <source>
        <dbReference type="Proteomes" id="UP001652503"/>
    </source>
</evidence>
<dbReference type="RefSeq" id="WP_263719552.1">
    <property type="nucleotide sequence ID" value="NZ_JAOWLA010000001.1"/>
</dbReference>
<reference evidence="4 5" key="1">
    <citation type="submission" date="2022-10" db="EMBL/GenBank/DDBJ databases">
        <title>Defluviimonas sp. nov., isolated from ocean surface water.</title>
        <authorList>
            <person name="He W."/>
            <person name="Wang L."/>
            <person name="Zhang D.-F."/>
        </authorList>
    </citation>
    <scope>NUCLEOTIDE SEQUENCE [LARGE SCALE GENOMIC DNA]</scope>
    <source>
        <strain evidence="4 5">WL0075</strain>
    </source>
</reference>